<accession>A0A4C1WQZ4</accession>
<feature type="region of interest" description="Disordered" evidence="1">
    <location>
        <begin position="129"/>
        <end position="151"/>
    </location>
</feature>
<proteinExistence type="predicted"/>
<gene>
    <name evidence="2" type="ORF">EVAR_97554_1</name>
</gene>
<dbReference type="Proteomes" id="UP000299102">
    <property type="component" value="Unassembled WGS sequence"/>
</dbReference>
<protein>
    <submittedName>
        <fullName evidence="2">Uncharacterized protein</fullName>
    </submittedName>
</protein>
<evidence type="ECO:0000313" key="3">
    <source>
        <dbReference type="Proteomes" id="UP000299102"/>
    </source>
</evidence>
<keyword evidence="3" id="KW-1185">Reference proteome</keyword>
<organism evidence="2 3">
    <name type="scientific">Eumeta variegata</name>
    <name type="common">Bagworm moth</name>
    <name type="synonym">Eumeta japonica</name>
    <dbReference type="NCBI Taxonomy" id="151549"/>
    <lineage>
        <taxon>Eukaryota</taxon>
        <taxon>Metazoa</taxon>
        <taxon>Ecdysozoa</taxon>
        <taxon>Arthropoda</taxon>
        <taxon>Hexapoda</taxon>
        <taxon>Insecta</taxon>
        <taxon>Pterygota</taxon>
        <taxon>Neoptera</taxon>
        <taxon>Endopterygota</taxon>
        <taxon>Lepidoptera</taxon>
        <taxon>Glossata</taxon>
        <taxon>Ditrysia</taxon>
        <taxon>Tineoidea</taxon>
        <taxon>Psychidae</taxon>
        <taxon>Oiketicinae</taxon>
        <taxon>Eumeta</taxon>
    </lineage>
</organism>
<dbReference type="EMBL" id="BGZK01000613">
    <property type="protein sequence ID" value="GBP52962.1"/>
    <property type="molecule type" value="Genomic_DNA"/>
</dbReference>
<reference evidence="2 3" key="1">
    <citation type="journal article" date="2019" name="Commun. Biol.">
        <title>The bagworm genome reveals a unique fibroin gene that provides high tensile strength.</title>
        <authorList>
            <person name="Kono N."/>
            <person name="Nakamura H."/>
            <person name="Ohtoshi R."/>
            <person name="Tomita M."/>
            <person name="Numata K."/>
            <person name="Arakawa K."/>
        </authorList>
    </citation>
    <scope>NUCLEOTIDE SEQUENCE [LARGE SCALE GENOMIC DNA]</scope>
</reference>
<evidence type="ECO:0000313" key="2">
    <source>
        <dbReference type="EMBL" id="GBP52962.1"/>
    </source>
</evidence>
<name>A0A4C1WQZ4_EUMVA</name>
<sequence>MSVQVNSFRAEQGSFKSALAHAQVHEPRPAVLINSAGPRGRRAGQGPPFKSYNKIEREALAVTSTGFLWGHHSASECYGPAAIRTSLLHARVSCRRRTEKQNITNENDEYVGPWSGRTSNVGNRPPFYTSTTYDRGSPTTGAGPQPSPGHRAIWYNRRMPVCTQQSVYTLRRKRVIYVKHAHLP</sequence>
<feature type="compositionally biased region" description="Polar residues" evidence="1">
    <location>
        <begin position="129"/>
        <end position="142"/>
    </location>
</feature>
<evidence type="ECO:0000256" key="1">
    <source>
        <dbReference type="SAM" id="MobiDB-lite"/>
    </source>
</evidence>
<dbReference type="AlphaFoldDB" id="A0A4C1WQZ4"/>
<comment type="caution">
    <text evidence="2">The sequence shown here is derived from an EMBL/GenBank/DDBJ whole genome shotgun (WGS) entry which is preliminary data.</text>
</comment>